<evidence type="ECO:0000256" key="3">
    <source>
        <dbReference type="SAM" id="MobiDB-lite"/>
    </source>
</evidence>
<dbReference type="PANTHER" id="PTHR48112:SF22">
    <property type="entry name" value="MITOCHONDRIAL TRANSCRIPTION FACTOR A, ISOFORM B"/>
    <property type="match status" value="1"/>
</dbReference>
<dbReference type="Gene3D" id="1.10.30.10">
    <property type="entry name" value="High mobility group box domain"/>
    <property type="match status" value="1"/>
</dbReference>
<dbReference type="CDD" id="cd01390">
    <property type="entry name" value="HMG-box_NHP6-like"/>
    <property type="match status" value="1"/>
</dbReference>
<dbReference type="InterPro" id="IPR050342">
    <property type="entry name" value="HMGB"/>
</dbReference>
<dbReference type="PRINTS" id="PR00886">
    <property type="entry name" value="HIGHMOBLTY12"/>
</dbReference>
<organism evidence="5 6">
    <name type="scientific">Plasmodiophora brassicae</name>
    <name type="common">Clubroot disease agent</name>
    <dbReference type="NCBI Taxonomy" id="37360"/>
    <lineage>
        <taxon>Eukaryota</taxon>
        <taxon>Sar</taxon>
        <taxon>Rhizaria</taxon>
        <taxon>Endomyxa</taxon>
        <taxon>Phytomyxea</taxon>
        <taxon>Plasmodiophorida</taxon>
        <taxon>Plasmodiophoridae</taxon>
        <taxon>Plasmodiophora</taxon>
    </lineage>
</organism>
<feature type="DNA-binding region" description="HMG box" evidence="2">
    <location>
        <begin position="81"/>
        <end position="149"/>
    </location>
</feature>
<evidence type="ECO:0000256" key="1">
    <source>
        <dbReference type="ARBA" id="ARBA00023125"/>
    </source>
</evidence>
<dbReference type="PROSITE" id="PS50118">
    <property type="entry name" value="HMG_BOX_2"/>
    <property type="match status" value="1"/>
</dbReference>
<evidence type="ECO:0000259" key="4">
    <source>
        <dbReference type="PROSITE" id="PS50118"/>
    </source>
</evidence>
<proteinExistence type="predicted"/>
<feature type="compositionally biased region" description="Basic and acidic residues" evidence="3">
    <location>
        <begin position="1"/>
        <end position="17"/>
    </location>
</feature>
<evidence type="ECO:0000313" key="5">
    <source>
        <dbReference type="EMBL" id="SPR00332.1"/>
    </source>
</evidence>
<gene>
    <name evidence="5" type="ORF">PLBR_LOCUS7547</name>
</gene>
<sequence length="149" mass="16421">MVDTNRRGIMPGRRERLQTGTRSAHRTWDATAIPCRAGAPLYNPVATPSDYAPKMVKGAAKTKSPTKKAAKGAGKKEKPAVKRGLSAYMFFVQANRVKIKEDNPDATFGELGKILGQKWKELDEKEKAPYEKLAAADKARYEKDKKAAS</sequence>
<dbReference type="Proteomes" id="UP000290189">
    <property type="component" value="Unassembled WGS sequence"/>
</dbReference>
<protein>
    <recommendedName>
        <fullName evidence="4">HMG box domain-containing protein</fullName>
    </recommendedName>
</protein>
<keyword evidence="1 2" id="KW-0238">DNA-binding</keyword>
<accession>A0A3P3YJF8</accession>
<dbReference type="GO" id="GO:0003677">
    <property type="term" value="F:DNA binding"/>
    <property type="evidence" value="ECO:0007669"/>
    <property type="project" value="UniProtKB-UniRule"/>
</dbReference>
<reference evidence="5 6" key="1">
    <citation type="submission" date="2018-03" db="EMBL/GenBank/DDBJ databases">
        <authorList>
            <person name="Fogelqvist J."/>
        </authorList>
    </citation>
    <scope>NUCLEOTIDE SEQUENCE [LARGE SCALE GENOMIC DNA]</scope>
</reference>
<dbReference type="PANTHER" id="PTHR48112">
    <property type="entry name" value="HIGH MOBILITY GROUP PROTEIN DSP1"/>
    <property type="match status" value="1"/>
</dbReference>
<keyword evidence="2" id="KW-0539">Nucleus</keyword>
<feature type="region of interest" description="Disordered" evidence="3">
    <location>
        <begin position="1"/>
        <end position="25"/>
    </location>
</feature>
<dbReference type="SUPFAM" id="SSF47095">
    <property type="entry name" value="HMG-box"/>
    <property type="match status" value="1"/>
</dbReference>
<dbReference type="EMBL" id="OVEO01000014">
    <property type="protein sequence ID" value="SPR00332.1"/>
    <property type="molecule type" value="Genomic_DNA"/>
</dbReference>
<evidence type="ECO:0000256" key="2">
    <source>
        <dbReference type="PROSITE-ProRule" id="PRU00267"/>
    </source>
</evidence>
<dbReference type="AlphaFoldDB" id="A0A3P3YJF8"/>
<keyword evidence="5" id="KW-0496">Mitochondrion</keyword>
<geneLocation type="mitochondrion" evidence="5"/>
<feature type="region of interest" description="Disordered" evidence="3">
    <location>
        <begin position="56"/>
        <end position="79"/>
    </location>
</feature>
<dbReference type="GO" id="GO:0005634">
    <property type="term" value="C:nucleus"/>
    <property type="evidence" value="ECO:0007669"/>
    <property type="project" value="UniProtKB-UniRule"/>
</dbReference>
<evidence type="ECO:0000313" key="6">
    <source>
        <dbReference type="Proteomes" id="UP000290189"/>
    </source>
</evidence>
<dbReference type="InterPro" id="IPR036910">
    <property type="entry name" value="HMG_box_dom_sf"/>
</dbReference>
<dbReference type="SMART" id="SM00398">
    <property type="entry name" value="HMG"/>
    <property type="match status" value="1"/>
</dbReference>
<name>A0A3P3YJF8_PLABS</name>
<feature type="domain" description="HMG box" evidence="4">
    <location>
        <begin position="81"/>
        <end position="149"/>
    </location>
</feature>
<dbReference type="InterPro" id="IPR009071">
    <property type="entry name" value="HMG_box_dom"/>
</dbReference>
<dbReference type="Pfam" id="PF00505">
    <property type="entry name" value="HMG_box"/>
    <property type="match status" value="1"/>
</dbReference>